<dbReference type="GO" id="GO:0005634">
    <property type="term" value="C:nucleus"/>
    <property type="evidence" value="ECO:0007669"/>
    <property type="project" value="TreeGrafter"/>
</dbReference>
<protein>
    <submittedName>
        <fullName evidence="10">LAFE_0F12376g1_1</fullName>
    </submittedName>
</protein>
<dbReference type="Pfam" id="PF04438">
    <property type="entry name" value="zf-HIT"/>
    <property type="match status" value="1"/>
</dbReference>
<name>A0A1G4MG13_LACFM</name>
<feature type="compositionally biased region" description="Low complexity" evidence="8">
    <location>
        <begin position="298"/>
        <end position="310"/>
    </location>
</feature>
<dbReference type="EMBL" id="LT598490">
    <property type="protein sequence ID" value="SCW02701.1"/>
    <property type="molecule type" value="Genomic_DNA"/>
</dbReference>
<dbReference type="Pfam" id="PF25790">
    <property type="entry name" value="BCD1"/>
    <property type="match status" value="1"/>
</dbReference>
<dbReference type="AlphaFoldDB" id="A0A1G4MG13"/>
<proteinExistence type="inferred from homology"/>
<feature type="domain" description="HIT-type" evidence="9">
    <location>
        <begin position="6"/>
        <end position="40"/>
    </location>
</feature>
<comment type="function">
    <text evidence="5">Required for box C/D snoRNAs accumulation involved in snoRNA processing, snoRNA transport to the nucleolus and ribosome biogenesis.</text>
</comment>
<dbReference type="STRING" id="4955.A0A1G4MG13"/>
<keyword evidence="4" id="KW-0862">Zinc</keyword>
<evidence type="ECO:0000256" key="2">
    <source>
        <dbReference type="ARBA" id="ARBA00022723"/>
    </source>
</evidence>
<keyword evidence="1" id="KW-0597">Phosphoprotein</keyword>
<feature type="region of interest" description="Disordered" evidence="8">
    <location>
        <begin position="286"/>
        <end position="355"/>
    </location>
</feature>
<evidence type="ECO:0000256" key="1">
    <source>
        <dbReference type="ARBA" id="ARBA00022553"/>
    </source>
</evidence>
<accession>A0A1G4MG13</accession>
<dbReference type="OrthoDB" id="272357at2759"/>
<dbReference type="Gene3D" id="3.30.60.190">
    <property type="match status" value="1"/>
</dbReference>
<dbReference type="SUPFAM" id="SSF144232">
    <property type="entry name" value="HIT/MYND zinc finger-like"/>
    <property type="match status" value="1"/>
</dbReference>
<evidence type="ECO:0000256" key="4">
    <source>
        <dbReference type="ARBA" id="ARBA00022833"/>
    </source>
</evidence>
<dbReference type="GO" id="GO:0070761">
    <property type="term" value="C:pre-snoRNP complex"/>
    <property type="evidence" value="ECO:0007669"/>
    <property type="project" value="TreeGrafter"/>
</dbReference>
<sequence length="355" mass="40074">MGVGSCEVCQLEDFKYKCPRCLKKTCCLECTKKHKTQDHCSGTAYDPATYIASETLKDADTPDETNKLVQRDYNFLIGMNRQLELLKRDGKTKNKRALVTQHVPQHLKRSHTEQTPYVIRRGVHCLLLPKGMQKSLQNKSKWDKPLDQFVWTIEWCLLGPQGSTNFSHISHRNKEEDTLIDCIGKIAYEKCCEMYGVKHDAEDSNKQKRSEVLLSSGVRFYTKWFPPATQTPIDSKRLIALDPAMKVGECFRNKTVIEFPTVFLAMNHEPIGSDFSIVDQNGLIIHPSNGDTSRTDSSESSSESSPSSSEESSDDSSSDDDEAPPEEPSKKISTNDEEDEEDDYTPGISLDFLAD</sequence>
<evidence type="ECO:0000313" key="10">
    <source>
        <dbReference type="EMBL" id="SCW02701.1"/>
    </source>
</evidence>
<evidence type="ECO:0000256" key="8">
    <source>
        <dbReference type="SAM" id="MobiDB-lite"/>
    </source>
</evidence>
<evidence type="ECO:0000259" key="9">
    <source>
        <dbReference type="PROSITE" id="PS51083"/>
    </source>
</evidence>
<dbReference type="Proteomes" id="UP000190831">
    <property type="component" value="Chromosome F"/>
</dbReference>
<dbReference type="GO" id="GO:0000463">
    <property type="term" value="P:maturation of LSU-rRNA from tricistronic rRNA transcript (SSU-rRNA, 5.8S rRNA, LSU-rRNA)"/>
    <property type="evidence" value="ECO:0007669"/>
    <property type="project" value="TreeGrafter"/>
</dbReference>
<evidence type="ECO:0000256" key="7">
    <source>
        <dbReference type="PROSITE-ProRule" id="PRU00453"/>
    </source>
</evidence>
<reference evidence="11" key="1">
    <citation type="submission" date="2016-03" db="EMBL/GenBank/DDBJ databases">
        <authorList>
            <person name="Devillers H."/>
        </authorList>
    </citation>
    <scope>NUCLEOTIDE SEQUENCE [LARGE SCALE GENOMIC DNA]</scope>
</reference>
<dbReference type="OMA" id="YWRVEWL"/>
<dbReference type="PANTHER" id="PTHR13483">
    <property type="entry name" value="BOX C_D SNORNA PROTEIN 1-RELATED"/>
    <property type="match status" value="1"/>
</dbReference>
<gene>
    <name evidence="10" type="ORF">LAFE_0F12376G</name>
</gene>
<comment type="similarity">
    <text evidence="6">Belongs to the BCD1 family.</text>
</comment>
<dbReference type="InterPro" id="IPR007529">
    <property type="entry name" value="Znf_HIT"/>
</dbReference>
<organism evidence="10 11">
    <name type="scientific">Lachancea fermentati</name>
    <name type="common">Zygosaccharomyces fermentati</name>
    <dbReference type="NCBI Taxonomy" id="4955"/>
    <lineage>
        <taxon>Eukaryota</taxon>
        <taxon>Fungi</taxon>
        <taxon>Dikarya</taxon>
        <taxon>Ascomycota</taxon>
        <taxon>Saccharomycotina</taxon>
        <taxon>Saccharomycetes</taxon>
        <taxon>Saccharomycetales</taxon>
        <taxon>Saccharomycetaceae</taxon>
        <taxon>Lachancea</taxon>
    </lineage>
</organism>
<evidence type="ECO:0000256" key="6">
    <source>
        <dbReference type="ARBA" id="ARBA00049654"/>
    </source>
</evidence>
<dbReference type="PROSITE" id="PS51083">
    <property type="entry name" value="ZF_HIT"/>
    <property type="match status" value="1"/>
</dbReference>
<keyword evidence="3 7" id="KW-0863">Zinc-finger</keyword>
<dbReference type="CDD" id="cd23023">
    <property type="entry name" value="zf-HIT_BCD1"/>
    <property type="match status" value="1"/>
</dbReference>
<feature type="compositionally biased region" description="Acidic residues" evidence="8">
    <location>
        <begin position="335"/>
        <end position="344"/>
    </location>
</feature>
<dbReference type="InterPro" id="IPR057721">
    <property type="entry name" value="BCD1_alpha/beta"/>
</dbReference>
<evidence type="ECO:0000313" key="11">
    <source>
        <dbReference type="Proteomes" id="UP000190831"/>
    </source>
</evidence>
<dbReference type="GO" id="GO:0008270">
    <property type="term" value="F:zinc ion binding"/>
    <property type="evidence" value="ECO:0007669"/>
    <property type="project" value="UniProtKB-UniRule"/>
</dbReference>
<keyword evidence="11" id="KW-1185">Reference proteome</keyword>
<dbReference type="PANTHER" id="PTHR13483:SF3">
    <property type="entry name" value="BOX C_D SNORNA PROTEIN 1"/>
    <property type="match status" value="1"/>
</dbReference>
<evidence type="ECO:0000256" key="3">
    <source>
        <dbReference type="ARBA" id="ARBA00022771"/>
    </source>
</evidence>
<feature type="compositionally biased region" description="Acidic residues" evidence="8">
    <location>
        <begin position="311"/>
        <end position="325"/>
    </location>
</feature>
<evidence type="ECO:0000256" key="5">
    <source>
        <dbReference type="ARBA" id="ARBA00049598"/>
    </source>
</evidence>
<keyword evidence="2" id="KW-0479">Metal-binding</keyword>
<dbReference type="GO" id="GO:0048254">
    <property type="term" value="P:snoRNA localization"/>
    <property type="evidence" value="ECO:0007669"/>
    <property type="project" value="TreeGrafter"/>
</dbReference>
<dbReference type="GO" id="GO:0000492">
    <property type="term" value="P:box C/D snoRNP assembly"/>
    <property type="evidence" value="ECO:0007669"/>
    <property type="project" value="TreeGrafter"/>
</dbReference>
<dbReference type="InterPro" id="IPR051639">
    <property type="entry name" value="BCD1"/>
</dbReference>